<dbReference type="Proteomes" id="UP000824166">
    <property type="component" value="Unassembled WGS sequence"/>
</dbReference>
<protein>
    <submittedName>
        <fullName evidence="1">Rhamnosyl transferase</fullName>
    </submittedName>
</protein>
<organism evidence="1 2">
    <name type="scientific">Paenarthrobacter aromaticivorans</name>
    <dbReference type="NCBI Taxonomy" id="2849150"/>
    <lineage>
        <taxon>Bacteria</taxon>
        <taxon>Bacillati</taxon>
        <taxon>Actinomycetota</taxon>
        <taxon>Actinomycetes</taxon>
        <taxon>Micrococcales</taxon>
        <taxon>Micrococcaceae</taxon>
        <taxon>Paenarthrobacter</taxon>
    </lineage>
</organism>
<gene>
    <name evidence="1" type="ORF">KSW38_14945</name>
</gene>
<dbReference type="RefSeq" id="WP_216925714.1">
    <property type="nucleotide sequence ID" value="NZ_JAHOPC010000009.1"/>
</dbReference>
<dbReference type="Pfam" id="PF11316">
    <property type="entry name" value="Rhamno_transf"/>
    <property type="match status" value="1"/>
</dbReference>
<keyword evidence="1" id="KW-0808">Transferase</keyword>
<accession>A0ABS6I788</accession>
<evidence type="ECO:0000313" key="1">
    <source>
        <dbReference type="EMBL" id="MBU8867586.1"/>
    </source>
</evidence>
<reference evidence="1 2" key="1">
    <citation type="submission" date="2021-06" db="EMBL/GenBank/DDBJ databases">
        <authorList>
            <person name="Jeong J.W."/>
        </authorList>
    </citation>
    <scope>NUCLEOTIDE SEQUENCE [LARGE SCALE GENOMIC DNA]</scope>
    <source>
        <strain evidence="1 2">MMS21-TAE1-1</strain>
    </source>
</reference>
<dbReference type="InterPro" id="IPR021466">
    <property type="entry name" value="Put_rhamnosyl_transferase"/>
</dbReference>
<sequence>MGSEITDCSRGSATHFVLTRFNVRSFYHKAEPTDEWLRERLQLFEMYCIPCFRNQTEARFTWLVFLDSLSPLWLRQEIDKLSQGLFRAVYVEGAFSQEFLSRTIGQLSVTPYVITTRVDNDDAVANDFIETIQNCFAEQDKTFVNLVNGAQYAGRKLYVRPYTMNPFSSLIERVANHRPATVFVEHHYRIDAYAPVLNVRTAHPMWLQVIHGGNVLNEVVGLRTSAQRIAPHFSVSLEVDDRLFSRSVDRVLGAWRIFLRLLRKPSRLRDLTRTLVARKAGSFVSK</sequence>
<dbReference type="GO" id="GO:0016740">
    <property type="term" value="F:transferase activity"/>
    <property type="evidence" value="ECO:0007669"/>
    <property type="project" value="UniProtKB-KW"/>
</dbReference>
<comment type="caution">
    <text evidence="1">The sequence shown here is derived from an EMBL/GenBank/DDBJ whole genome shotgun (WGS) entry which is preliminary data.</text>
</comment>
<name>A0ABS6I788_9MICC</name>
<evidence type="ECO:0000313" key="2">
    <source>
        <dbReference type="Proteomes" id="UP000824166"/>
    </source>
</evidence>
<proteinExistence type="predicted"/>
<dbReference type="EMBL" id="JAHOPC010000009">
    <property type="protein sequence ID" value="MBU8867586.1"/>
    <property type="molecule type" value="Genomic_DNA"/>
</dbReference>
<keyword evidence="2" id="KW-1185">Reference proteome</keyword>